<dbReference type="Gene3D" id="1.25.40.10">
    <property type="entry name" value="Tetratricopeptide repeat domain"/>
    <property type="match status" value="1"/>
</dbReference>
<evidence type="ECO:0000313" key="2">
    <source>
        <dbReference type="Proteomes" id="UP000037982"/>
    </source>
</evidence>
<dbReference type="EMBL" id="LGKG01000013">
    <property type="protein sequence ID" value="KPC66330.1"/>
    <property type="molecule type" value="Genomic_DNA"/>
</dbReference>
<protein>
    <submittedName>
        <fullName evidence="1">Transcriptional regulator</fullName>
    </submittedName>
</protein>
<sequence length="446" mass="49452">MGTREPNRHLERLYRETGWTLRQFVQAVNRVGAEQGTPLKYREPSAHQWRQGHLPKETVRPLILEALARQLGRPVTHAEAGFPTSAKSVGTAPSTVEGLIDLGRGDMDPSRRSVLGISLFSVALTVPDWPDVVGKLEAVQTGRTQRIGMSEVDTVIAMTERLSEIDDQFGGRHARPMAAAFLVNTVAPYLRADAQETVRRAMMSAASDLCYLTGYMAVDEGVQGLGQKYYLKALELAGASEDHLTYCTTLRGMSVQAVDLGHSREALRLADAAAAASPQAGPRMRAFLAGQQAHAAAQTGDRRKALSYLKEAEISMEKAEARTKAFGSYDPSALHYHVSHVRHELGDVPGAVEAMRESDRLCYDIYRRSRVKERATLAEFQLEVGHLEAACATWQEALEEYPLLQSGRVDRRMQTMFKLVHPHLKNHAARELYERARLVTPSSLWV</sequence>
<keyword evidence="2" id="KW-1185">Reference proteome</keyword>
<reference evidence="2" key="1">
    <citation type="submission" date="2015-07" db="EMBL/GenBank/DDBJ databases">
        <authorList>
            <person name="Ju K.-S."/>
            <person name="Doroghazi J.R."/>
            <person name="Metcalf W.W."/>
        </authorList>
    </citation>
    <scope>NUCLEOTIDE SEQUENCE [LARGE SCALE GENOMIC DNA]</scope>
    <source>
        <strain evidence="2">NRRL ISP-5002</strain>
    </source>
</reference>
<dbReference type="RefSeq" id="WP_053922547.1">
    <property type="nucleotide sequence ID" value="NZ_LGKG01000013.1"/>
</dbReference>
<proteinExistence type="predicted"/>
<evidence type="ECO:0000313" key="1">
    <source>
        <dbReference type="EMBL" id="KPC66330.1"/>
    </source>
</evidence>
<name>A0A0N0H3W2_9ACTN</name>
<dbReference type="AlphaFoldDB" id="A0A0N0H3W2"/>
<organism evidence="1 2">
    <name type="scientific">Streptomyces chattanoogensis</name>
    <dbReference type="NCBI Taxonomy" id="66876"/>
    <lineage>
        <taxon>Bacteria</taxon>
        <taxon>Bacillati</taxon>
        <taxon>Actinomycetota</taxon>
        <taxon>Actinomycetes</taxon>
        <taxon>Kitasatosporales</taxon>
        <taxon>Streptomycetaceae</taxon>
        <taxon>Streptomyces</taxon>
    </lineage>
</organism>
<accession>A0A0N0H3W2</accession>
<dbReference type="InterPro" id="IPR011990">
    <property type="entry name" value="TPR-like_helical_dom_sf"/>
</dbReference>
<dbReference type="SUPFAM" id="SSF48452">
    <property type="entry name" value="TPR-like"/>
    <property type="match status" value="1"/>
</dbReference>
<dbReference type="Proteomes" id="UP000037982">
    <property type="component" value="Unassembled WGS sequence"/>
</dbReference>
<gene>
    <name evidence="1" type="ORF">ADL29_05220</name>
</gene>
<dbReference type="PATRIC" id="fig|66876.3.peg.1153"/>
<comment type="caution">
    <text evidence="1">The sequence shown here is derived from an EMBL/GenBank/DDBJ whole genome shotgun (WGS) entry which is preliminary data.</text>
</comment>